<organism evidence="10">
    <name type="scientific">bioreactor metagenome</name>
    <dbReference type="NCBI Taxonomy" id="1076179"/>
    <lineage>
        <taxon>unclassified sequences</taxon>
        <taxon>metagenomes</taxon>
        <taxon>ecological metagenomes</taxon>
    </lineage>
</organism>
<proteinExistence type="inferred from homology"/>
<dbReference type="InterPro" id="IPR023753">
    <property type="entry name" value="FAD/NAD-binding_dom"/>
</dbReference>
<keyword evidence="5 10" id="KW-0560">Oxidoreductase</keyword>
<feature type="transmembrane region" description="Helical" evidence="8">
    <location>
        <begin position="633"/>
        <end position="655"/>
    </location>
</feature>
<evidence type="ECO:0000256" key="8">
    <source>
        <dbReference type="SAM" id="Phobius"/>
    </source>
</evidence>
<dbReference type="GO" id="GO:0050136">
    <property type="term" value="F:NADH dehydrogenase (quinone) (non-electrogenic) activity"/>
    <property type="evidence" value="ECO:0007669"/>
    <property type="project" value="UniProtKB-EC"/>
</dbReference>
<dbReference type="AlphaFoldDB" id="A0A644Z350"/>
<sequence>MDKKHIVVLGGGYAGVHAAKTLHKAFKKHQDKVEITLIDKNRHHILMTELHEVAGNRVGEESVMISFDRIFSGKMVNVVQDTINDIDFKEQVLKGERSTYHYDQLIIGTGAQTADFNIPGVKEHAFYLWSLDDALRIRCHNEQIVKDASREADAEKRAQMLTFVVAGGGFTGVELVGELIEWLPILCKQNGIDFKKEVRLINCEALGNILNMLPEKPRDKAVKYMEKKGVEIMLNSLITSVDADGFTTRHGDVIKTKTLVWTCGVRGTEFCERLPLTDGKIGRKAVNEYMQSPDYQNVYLVGDGMWFLENNRAVPQIVEAAEQTAKTAADGVIYTIKSDLGLKAEHPKPFKSNFHGFMVSIGGRYAVSHTAGMSLSGFFAQALKHMVNMYYQAGVCGINGAWSYLKHEILEIKHKRSLIGGLASYKVPSYWTTFLRMYLGVMWFIEGIGKIKDGWLTDTTGGKVYWGAPSAGVADAWASASQTVAETVASASQAVADSVASVTQTAVQSTSSATQVYVEATSSATQAVIDTAASASQTVVDTVASVSQAIAETGAVKQFAPPLLSEPLAIFTWINDTFVAQAPYLFQLMIVLAEIGIGLALFAGLFTFPAAIVSLGLSVMFLIGALAGKEILWYMAVSIVMLGGAGKAFGLDYWVMPYIKKLWNKTPLAKKTYFYLGEPEFTRRQMEKKLGKK</sequence>
<dbReference type="SUPFAM" id="SSF51905">
    <property type="entry name" value="FAD/NAD(P)-binding domain"/>
    <property type="match status" value="1"/>
</dbReference>
<dbReference type="InterPro" id="IPR036188">
    <property type="entry name" value="FAD/NAD-bd_sf"/>
</dbReference>
<dbReference type="Gene3D" id="3.50.50.100">
    <property type="match status" value="1"/>
</dbReference>
<dbReference type="EMBL" id="VSSQ01007257">
    <property type="protein sequence ID" value="MPM35345.1"/>
    <property type="molecule type" value="Genomic_DNA"/>
</dbReference>
<evidence type="ECO:0000256" key="4">
    <source>
        <dbReference type="ARBA" id="ARBA00022827"/>
    </source>
</evidence>
<protein>
    <recommendedName>
        <fullName evidence="2">NADH:ubiquinone reductase (non-electrogenic)</fullName>
        <ecNumber evidence="2">1.6.5.9</ecNumber>
    </recommendedName>
</protein>
<evidence type="ECO:0000256" key="2">
    <source>
        <dbReference type="ARBA" id="ARBA00012637"/>
    </source>
</evidence>
<keyword evidence="8" id="KW-1133">Transmembrane helix</keyword>
<accession>A0A644Z350</accession>
<keyword evidence="8" id="KW-0472">Membrane</keyword>
<dbReference type="PRINTS" id="PR00368">
    <property type="entry name" value="FADPNR"/>
</dbReference>
<comment type="similarity">
    <text evidence="1">Belongs to the NADH dehydrogenase family.</text>
</comment>
<evidence type="ECO:0000259" key="9">
    <source>
        <dbReference type="Pfam" id="PF07992"/>
    </source>
</evidence>
<evidence type="ECO:0000256" key="1">
    <source>
        <dbReference type="ARBA" id="ARBA00005272"/>
    </source>
</evidence>
<name>A0A644Z350_9ZZZZ</name>
<dbReference type="PANTHER" id="PTHR43706">
    <property type="entry name" value="NADH DEHYDROGENASE"/>
    <property type="match status" value="1"/>
</dbReference>
<feature type="transmembrane region" description="Helical" evidence="8">
    <location>
        <begin position="610"/>
        <end position="627"/>
    </location>
</feature>
<evidence type="ECO:0000256" key="3">
    <source>
        <dbReference type="ARBA" id="ARBA00022630"/>
    </source>
</evidence>
<comment type="catalytic activity">
    <reaction evidence="7">
        <text>a quinone + NADH + H(+) = a quinol + NAD(+)</text>
        <dbReference type="Rhea" id="RHEA:46160"/>
        <dbReference type="ChEBI" id="CHEBI:15378"/>
        <dbReference type="ChEBI" id="CHEBI:24646"/>
        <dbReference type="ChEBI" id="CHEBI:57540"/>
        <dbReference type="ChEBI" id="CHEBI:57945"/>
        <dbReference type="ChEBI" id="CHEBI:132124"/>
        <dbReference type="EC" id="1.6.5.9"/>
    </reaction>
</comment>
<keyword evidence="3" id="KW-0285">Flavoprotein</keyword>
<feature type="domain" description="FAD/NAD(P)-binding" evidence="9">
    <location>
        <begin position="5"/>
        <end position="323"/>
    </location>
</feature>
<dbReference type="PANTHER" id="PTHR43706:SF47">
    <property type="entry name" value="EXTERNAL NADH-UBIQUINONE OXIDOREDUCTASE 1, MITOCHONDRIAL-RELATED"/>
    <property type="match status" value="1"/>
</dbReference>
<reference evidence="10" key="1">
    <citation type="submission" date="2019-08" db="EMBL/GenBank/DDBJ databases">
        <authorList>
            <person name="Kucharzyk K."/>
            <person name="Murdoch R.W."/>
            <person name="Higgins S."/>
            <person name="Loffler F."/>
        </authorList>
    </citation>
    <scope>NUCLEOTIDE SEQUENCE</scope>
</reference>
<comment type="caution">
    <text evidence="10">The sequence shown here is derived from an EMBL/GenBank/DDBJ whole genome shotgun (WGS) entry which is preliminary data.</text>
</comment>
<dbReference type="InterPro" id="IPR045024">
    <property type="entry name" value="NDH-2"/>
</dbReference>
<gene>
    <name evidence="10" type="primary">norW_3</name>
    <name evidence="10" type="ORF">SDC9_81936</name>
</gene>
<evidence type="ECO:0000256" key="5">
    <source>
        <dbReference type="ARBA" id="ARBA00023002"/>
    </source>
</evidence>
<evidence type="ECO:0000256" key="7">
    <source>
        <dbReference type="ARBA" id="ARBA00047599"/>
    </source>
</evidence>
<feature type="transmembrane region" description="Helical" evidence="8">
    <location>
        <begin position="584"/>
        <end position="603"/>
    </location>
</feature>
<dbReference type="Pfam" id="PF07992">
    <property type="entry name" value="Pyr_redox_2"/>
    <property type="match status" value="1"/>
</dbReference>
<keyword evidence="6" id="KW-0520">NAD</keyword>
<keyword evidence="8" id="KW-0812">Transmembrane</keyword>
<dbReference type="EC" id="1.6.5.9" evidence="2"/>
<evidence type="ECO:0000313" key="10">
    <source>
        <dbReference type="EMBL" id="MPM35345.1"/>
    </source>
</evidence>
<evidence type="ECO:0000256" key="6">
    <source>
        <dbReference type="ARBA" id="ARBA00023027"/>
    </source>
</evidence>
<keyword evidence="4" id="KW-0274">FAD</keyword>